<comment type="caution">
    <text evidence="2">The sequence shown here is derived from an EMBL/GenBank/DDBJ whole genome shotgun (WGS) entry which is preliminary data.</text>
</comment>
<organism evidence="2 4">
    <name type="scientific">Didymodactylos carnosus</name>
    <dbReference type="NCBI Taxonomy" id="1234261"/>
    <lineage>
        <taxon>Eukaryota</taxon>
        <taxon>Metazoa</taxon>
        <taxon>Spiralia</taxon>
        <taxon>Gnathifera</taxon>
        <taxon>Rotifera</taxon>
        <taxon>Eurotatoria</taxon>
        <taxon>Bdelloidea</taxon>
        <taxon>Philodinida</taxon>
        <taxon>Philodinidae</taxon>
        <taxon>Didymodactylos</taxon>
    </lineage>
</organism>
<dbReference type="EMBL" id="CAJOBA010110106">
    <property type="protein sequence ID" value="CAF4550719.1"/>
    <property type="molecule type" value="Genomic_DNA"/>
</dbReference>
<proteinExistence type="predicted"/>
<dbReference type="AlphaFoldDB" id="A0A8S2GDN1"/>
<dbReference type="Proteomes" id="UP000682733">
    <property type="component" value="Unassembled WGS sequence"/>
</dbReference>
<gene>
    <name evidence="2" type="ORF">OVA965_LOCUS45795</name>
    <name evidence="3" type="ORF">TMI583_LOCUS49645</name>
</gene>
<name>A0A8S2GDN1_9BILA</name>
<evidence type="ECO:0000256" key="1">
    <source>
        <dbReference type="SAM" id="MobiDB-lite"/>
    </source>
</evidence>
<evidence type="ECO:0000313" key="2">
    <source>
        <dbReference type="EMBL" id="CAF1672976.1"/>
    </source>
</evidence>
<accession>A0A8S2GDN1</accession>
<evidence type="ECO:0000313" key="4">
    <source>
        <dbReference type="Proteomes" id="UP000677228"/>
    </source>
</evidence>
<protein>
    <submittedName>
        <fullName evidence="2">Uncharacterized protein</fullName>
    </submittedName>
</protein>
<reference evidence="2" key="1">
    <citation type="submission" date="2021-02" db="EMBL/GenBank/DDBJ databases">
        <authorList>
            <person name="Nowell W R."/>
        </authorList>
    </citation>
    <scope>NUCLEOTIDE SEQUENCE</scope>
</reference>
<dbReference type="EMBL" id="CAJNOK010075499">
    <property type="protein sequence ID" value="CAF1672976.1"/>
    <property type="molecule type" value="Genomic_DNA"/>
</dbReference>
<sequence>MAGVRASPIDDEREPEVSDPSAYYDEPADEATALN</sequence>
<evidence type="ECO:0000313" key="3">
    <source>
        <dbReference type="EMBL" id="CAF4550719.1"/>
    </source>
</evidence>
<feature type="non-terminal residue" evidence="2">
    <location>
        <position position="35"/>
    </location>
</feature>
<feature type="region of interest" description="Disordered" evidence="1">
    <location>
        <begin position="1"/>
        <end position="35"/>
    </location>
</feature>
<dbReference type="Proteomes" id="UP000677228">
    <property type="component" value="Unassembled WGS sequence"/>
</dbReference>